<accession>A0ABC8AY03</accession>
<proteinExistence type="predicted"/>
<sequence>MATYDELVRDYEAGIGVRGEPLPPVDPGANLAAALPV</sequence>
<dbReference type="EMBL" id="CP017839">
    <property type="protein sequence ID" value="APA98884.1"/>
    <property type="molecule type" value="Genomic_DNA"/>
</dbReference>
<dbReference type="AlphaFoldDB" id="A0ABC8AY03"/>
<evidence type="ECO:0000313" key="2">
    <source>
        <dbReference type="Proteomes" id="UP000180166"/>
    </source>
</evidence>
<organism evidence="1 2">
    <name type="scientific">Nocardia seriolae</name>
    <dbReference type="NCBI Taxonomy" id="37332"/>
    <lineage>
        <taxon>Bacteria</taxon>
        <taxon>Bacillati</taxon>
        <taxon>Actinomycetota</taxon>
        <taxon>Actinomycetes</taxon>
        <taxon>Mycobacteriales</taxon>
        <taxon>Nocardiaceae</taxon>
        <taxon>Nocardia</taxon>
    </lineage>
</organism>
<protein>
    <submittedName>
        <fullName evidence="1">Uncharacterized protein</fullName>
    </submittedName>
</protein>
<evidence type="ECO:0000313" key="1">
    <source>
        <dbReference type="EMBL" id="APA98884.1"/>
    </source>
</evidence>
<dbReference type="Proteomes" id="UP000180166">
    <property type="component" value="Chromosome"/>
</dbReference>
<gene>
    <name evidence="1" type="ORF">NS506_04838</name>
</gene>
<reference evidence="1 2" key="1">
    <citation type="submission" date="2016-10" db="EMBL/GenBank/DDBJ databases">
        <title>Genome sequence of Nocardia seriolae strain EM150506, isolated from Anguila japonica.</title>
        <authorList>
            <person name="Han H.-J."/>
        </authorList>
    </citation>
    <scope>NUCLEOTIDE SEQUENCE [LARGE SCALE GENOMIC DNA]</scope>
    <source>
        <strain evidence="1 2">EM150506</strain>
    </source>
</reference>
<dbReference type="KEGG" id="nsr:NS506_04838"/>
<name>A0ABC8AY03_9NOCA</name>